<accession>A0A5B8RKS8</accession>
<dbReference type="InterPro" id="IPR036705">
    <property type="entry name" value="Ribosyl_crysJ1_sf"/>
</dbReference>
<reference evidence="1" key="1">
    <citation type="journal article" date="2019" name="Viruses">
        <title>Detection and Characterization of Invertebrate Iridoviruses Found in Reptiles and Prey Insects in Europe over the Past Two Decades.</title>
        <authorList>
            <person name="Papp T."/>
            <person name="Marschang R.E."/>
        </authorList>
    </citation>
    <scope>NUCLEOTIDE SEQUENCE</scope>
    <source>
        <strain evidence="1">Liz-CrIV</strain>
    </source>
</reference>
<name>A0A5B8RKS8_9VIRU</name>
<dbReference type="EMBL" id="MN081869">
    <property type="protein sequence ID" value="QEA08274.1"/>
    <property type="molecule type" value="Genomic_DNA"/>
</dbReference>
<protein>
    <submittedName>
        <fullName evidence="1">Uncharacterized protein</fullName>
    </submittedName>
</protein>
<dbReference type="SUPFAM" id="SSF101478">
    <property type="entry name" value="ADP-ribosylglycohydrolase"/>
    <property type="match status" value="1"/>
</dbReference>
<proteinExistence type="predicted"/>
<evidence type="ECO:0000313" key="1">
    <source>
        <dbReference type="EMBL" id="QEA08274.1"/>
    </source>
</evidence>
<sequence>MWSIPKFGNGNQQNIFVDLSSDEERRRMRCQDLSNAIAEMSKNCTREILLEPIQIDKFSISLEKLKNKYEGMLQLSCILSQDDVMEFAEELFENKSCTVLFNLKVLGLHAFFKMDEENLKRKLKNLHQNEMDLAFIFIILLYALIEEDIKSPNDIYSLILQHNRHNKLITYIIRLIQAYENKEIGYDFFGINPSYLECFAMAIHIFISYNDNPQKVVDQALHFDKSVLRFLTWMLGASYGSNWIPQEWLKFSPNITNLIEKLI</sequence>
<organism evidence="1">
    <name type="scientific">Iridovirus Liz-CrIV</name>
    <dbReference type="NCBI Taxonomy" id="2594309"/>
    <lineage>
        <taxon>Viruses</taxon>
        <taxon>Varidnaviria</taxon>
        <taxon>Bamfordvirae</taxon>
        <taxon>Nucleocytoviricota</taxon>
        <taxon>Megaviricetes</taxon>
        <taxon>Pimascovirales</taxon>
        <taxon>Pimascovirales incertae sedis</taxon>
        <taxon>Iridoviridae</taxon>
    </lineage>
</organism>